<name>A0ABP9PC90_9PSEU</name>
<dbReference type="EMBL" id="BAABJP010000001">
    <property type="protein sequence ID" value="GAA5144288.1"/>
    <property type="molecule type" value="Genomic_DNA"/>
</dbReference>
<dbReference type="InterPro" id="IPR003010">
    <property type="entry name" value="C-N_Hydrolase"/>
</dbReference>
<dbReference type="PANTHER" id="PTHR43674:SF2">
    <property type="entry name" value="BETA-UREIDOPROPIONASE"/>
    <property type="match status" value="1"/>
</dbReference>
<keyword evidence="5" id="KW-1185">Reference proteome</keyword>
<sequence>MRITLAQVDVRLGDLEANLATAERVIDEALEQDTDLIVFPELHISGYTVGEVDADLSMEPEDSRLIALSKRAGRAGVLLGFVEAGRGIHTYNSAGHYVDGSLLHLHRKLYLPTYAGFEERKYFTPGPSLRAYDTPHGRMATMICNDAWQPPLAFIATQDGARVLLVPTASAQSNFPDRYDSTSYWHGITRFYGRMFQLYVVFVNRVGDESGLRFWGGSHIIDPWGDVLAEAPLLAEQVVTAEVDLGQVRRRRREIPLVKEARLGMIQREVARLVDEGGDL</sequence>
<dbReference type="RefSeq" id="WP_185058353.1">
    <property type="nucleotide sequence ID" value="NZ_BAABJP010000001.1"/>
</dbReference>
<organism evidence="4 5">
    <name type="scientific">Pseudonocardia eucalypti</name>
    <dbReference type="NCBI Taxonomy" id="648755"/>
    <lineage>
        <taxon>Bacteria</taxon>
        <taxon>Bacillati</taxon>
        <taxon>Actinomycetota</taxon>
        <taxon>Actinomycetes</taxon>
        <taxon>Pseudonocardiales</taxon>
        <taxon>Pseudonocardiaceae</taxon>
        <taxon>Pseudonocardia</taxon>
    </lineage>
</organism>
<evidence type="ECO:0000259" key="3">
    <source>
        <dbReference type="PROSITE" id="PS50263"/>
    </source>
</evidence>
<evidence type="ECO:0000313" key="5">
    <source>
        <dbReference type="Proteomes" id="UP001428817"/>
    </source>
</evidence>
<gene>
    <name evidence="4" type="ORF">GCM10023321_00290</name>
</gene>
<dbReference type="PROSITE" id="PS50263">
    <property type="entry name" value="CN_HYDROLASE"/>
    <property type="match status" value="1"/>
</dbReference>
<evidence type="ECO:0000313" key="4">
    <source>
        <dbReference type="EMBL" id="GAA5144288.1"/>
    </source>
</evidence>
<dbReference type="InterPro" id="IPR050345">
    <property type="entry name" value="Aliph_Amidase/BUP"/>
</dbReference>
<dbReference type="Gene3D" id="3.60.110.10">
    <property type="entry name" value="Carbon-nitrogen hydrolase"/>
    <property type="match status" value="1"/>
</dbReference>
<feature type="domain" description="CN hydrolase" evidence="3">
    <location>
        <begin position="1"/>
        <end position="245"/>
    </location>
</feature>
<evidence type="ECO:0000256" key="2">
    <source>
        <dbReference type="SAM" id="Coils"/>
    </source>
</evidence>
<accession>A0ABP9PC90</accession>
<dbReference type="Proteomes" id="UP001428817">
    <property type="component" value="Unassembled WGS sequence"/>
</dbReference>
<evidence type="ECO:0000256" key="1">
    <source>
        <dbReference type="ARBA" id="ARBA00022801"/>
    </source>
</evidence>
<comment type="caution">
    <text evidence="4">The sequence shown here is derived from an EMBL/GenBank/DDBJ whole genome shotgun (WGS) entry which is preliminary data.</text>
</comment>
<feature type="coiled-coil region" evidence="2">
    <location>
        <begin position="5"/>
        <end position="32"/>
    </location>
</feature>
<keyword evidence="1 4" id="KW-0378">Hydrolase</keyword>
<proteinExistence type="predicted"/>
<reference evidence="5" key="1">
    <citation type="journal article" date="2019" name="Int. J. Syst. Evol. Microbiol.">
        <title>The Global Catalogue of Microorganisms (GCM) 10K type strain sequencing project: providing services to taxonomists for standard genome sequencing and annotation.</title>
        <authorList>
            <consortium name="The Broad Institute Genomics Platform"/>
            <consortium name="The Broad Institute Genome Sequencing Center for Infectious Disease"/>
            <person name="Wu L."/>
            <person name="Ma J."/>
        </authorList>
    </citation>
    <scope>NUCLEOTIDE SEQUENCE [LARGE SCALE GENOMIC DNA]</scope>
    <source>
        <strain evidence="5">JCM 18303</strain>
    </source>
</reference>
<dbReference type="PANTHER" id="PTHR43674">
    <property type="entry name" value="NITRILASE C965.09-RELATED"/>
    <property type="match status" value="1"/>
</dbReference>
<protein>
    <submittedName>
        <fullName evidence="4">Carbon-nitrogen hydrolase</fullName>
    </submittedName>
</protein>
<dbReference type="GO" id="GO:0016787">
    <property type="term" value="F:hydrolase activity"/>
    <property type="evidence" value="ECO:0007669"/>
    <property type="project" value="UniProtKB-KW"/>
</dbReference>
<dbReference type="InterPro" id="IPR036526">
    <property type="entry name" value="C-N_Hydrolase_sf"/>
</dbReference>
<dbReference type="SUPFAM" id="SSF56317">
    <property type="entry name" value="Carbon-nitrogen hydrolase"/>
    <property type="match status" value="1"/>
</dbReference>
<dbReference type="Pfam" id="PF00795">
    <property type="entry name" value="CN_hydrolase"/>
    <property type="match status" value="1"/>
</dbReference>
<keyword evidence="2" id="KW-0175">Coiled coil</keyword>